<dbReference type="Proteomes" id="UP000660024">
    <property type="component" value="Unassembled WGS sequence"/>
</dbReference>
<proteinExistence type="predicted"/>
<dbReference type="InterPro" id="IPR012373">
    <property type="entry name" value="Ferrdict_sens_TM"/>
</dbReference>
<evidence type="ECO:0000259" key="3">
    <source>
        <dbReference type="Pfam" id="PF16344"/>
    </source>
</evidence>
<reference evidence="4 5" key="1">
    <citation type="submission" date="2020-12" db="EMBL/GenBank/DDBJ databases">
        <title>Bacterial novel species Pedobacter sp. SD-b isolated from soil.</title>
        <authorList>
            <person name="Jung H.-Y."/>
        </authorList>
    </citation>
    <scope>NUCLEOTIDE SEQUENCE [LARGE SCALE GENOMIC DNA]</scope>
    <source>
        <strain evidence="4 5">SD-b</strain>
    </source>
</reference>
<evidence type="ECO:0000313" key="4">
    <source>
        <dbReference type="EMBL" id="MBK0384267.1"/>
    </source>
</evidence>
<keyword evidence="1" id="KW-0472">Membrane</keyword>
<evidence type="ECO:0000259" key="2">
    <source>
        <dbReference type="Pfam" id="PF04773"/>
    </source>
</evidence>
<dbReference type="RefSeq" id="WP_200587804.1">
    <property type="nucleotide sequence ID" value="NZ_JAEHFY010000026.1"/>
</dbReference>
<keyword evidence="1" id="KW-0812">Transmembrane</keyword>
<keyword evidence="5" id="KW-1185">Reference proteome</keyword>
<dbReference type="PANTHER" id="PTHR30273">
    <property type="entry name" value="PERIPLASMIC SIGNAL SENSOR AND SIGMA FACTOR ACTIVATOR FECR-RELATED"/>
    <property type="match status" value="1"/>
</dbReference>
<comment type="caution">
    <text evidence="4">The sequence shown here is derived from an EMBL/GenBank/DDBJ whole genome shotgun (WGS) entry which is preliminary data.</text>
</comment>
<evidence type="ECO:0000256" key="1">
    <source>
        <dbReference type="SAM" id="Phobius"/>
    </source>
</evidence>
<accession>A0ABS1BNC1</accession>
<dbReference type="Gene3D" id="3.55.50.30">
    <property type="match status" value="1"/>
</dbReference>
<dbReference type="EMBL" id="JAEHFY010000026">
    <property type="protein sequence ID" value="MBK0384267.1"/>
    <property type="molecule type" value="Genomic_DNA"/>
</dbReference>
<protein>
    <submittedName>
        <fullName evidence="4">FecR domain-containing protein</fullName>
    </submittedName>
</protein>
<sequence>MDYKHYTAEDFASDESFINYFLSQNAEDVEFWEAWKSHHPEKLDEVYNAHQLLEVLKFNLPEAELEQEFLKMDQFLSVPNQSADFTKNYHFNQFKVFLVLLAGFVLMVASWEIFRWNKENTIMRTEMIVRHNPFGQRSIIQLSDGTQVSLNANSTLTFPKEFGNNSRKVELDGEAFFEVSKDKSRPFTVKTANLFTTVLGTKFNVNSHDINGTIQVALVEGKVKITEDKKNGSILLLPNHKISYSKKAKTFAKSGFDIEQTVAWKNGEIVFKNSSFEDVAQKLYQAYGINLQKEQLDQNWHFTGKFINTDYLSIIKSICYAKKLNYQVQNDTIIIKR</sequence>
<evidence type="ECO:0000313" key="5">
    <source>
        <dbReference type="Proteomes" id="UP000660024"/>
    </source>
</evidence>
<dbReference type="PANTHER" id="PTHR30273:SF2">
    <property type="entry name" value="PROTEIN FECR"/>
    <property type="match status" value="1"/>
</dbReference>
<dbReference type="Gene3D" id="2.60.120.1440">
    <property type="match status" value="1"/>
</dbReference>
<feature type="transmembrane region" description="Helical" evidence="1">
    <location>
        <begin position="94"/>
        <end position="114"/>
    </location>
</feature>
<feature type="domain" description="FecR protein" evidence="2">
    <location>
        <begin position="135"/>
        <end position="224"/>
    </location>
</feature>
<keyword evidence="1" id="KW-1133">Transmembrane helix</keyword>
<organism evidence="4 5">
    <name type="scientific">Pedobacter segetis</name>
    <dbReference type="NCBI Taxonomy" id="2793069"/>
    <lineage>
        <taxon>Bacteria</taxon>
        <taxon>Pseudomonadati</taxon>
        <taxon>Bacteroidota</taxon>
        <taxon>Sphingobacteriia</taxon>
        <taxon>Sphingobacteriales</taxon>
        <taxon>Sphingobacteriaceae</taxon>
        <taxon>Pedobacter</taxon>
    </lineage>
</organism>
<dbReference type="Pfam" id="PF16344">
    <property type="entry name" value="FecR_C"/>
    <property type="match status" value="1"/>
</dbReference>
<feature type="domain" description="Protein FecR C-terminal" evidence="3">
    <location>
        <begin position="269"/>
        <end position="335"/>
    </location>
</feature>
<dbReference type="PIRSF" id="PIRSF018266">
    <property type="entry name" value="FecR"/>
    <property type="match status" value="1"/>
</dbReference>
<dbReference type="InterPro" id="IPR032508">
    <property type="entry name" value="FecR_C"/>
</dbReference>
<dbReference type="Pfam" id="PF04773">
    <property type="entry name" value="FecR"/>
    <property type="match status" value="1"/>
</dbReference>
<name>A0ABS1BNC1_9SPHI</name>
<gene>
    <name evidence="4" type="ORF">I5M32_14965</name>
</gene>
<dbReference type="InterPro" id="IPR006860">
    <property type="entry name" value="FecR"/>
</dbReference>